<reference evidence="2" key="1">
    <citation type="submission" date="2023-10" db="EMBL/GenBank/DDBJ databases">
        <title>Development of a sustainable strategy for remediation of hydrocarbon-contaminated territories based on the waste exchange concept.</title>
        <authorList>
            <person name="Krivoruchko A."/>
        </authorList>
    </citation>
    <scope>NUCLEOTIDE SEQUENCE</scope>
    <source>
        <strain evidence="2">IEGM 1279</strain>
    </source>
</reference>
<sequence length="449" mass="47562">MTPSYDEIASWKPEALTPIANGLFALKANLDLEAPKAGNPVRNLMRGEWTGDARGPADDRAVSITCWLQSMADEYGDLAQTLNTGAGDIASARTGLRNATDAAADLGYVLDTASRDYMLNFVPEKAPDGAEFDATTAAEIQGRLKGLGDAADQAVTSAGSAISAAVGELYAMAPESLVVNSGLVANQIEAFRKVYGREPDTLNDWRMAAALDLHSYNPKNQGVPPVISVIKIDPVPGQGVVATGLFIPNGKVLGGASRHYGDGREFDPNFAPENTRVSYFIDYENGIVIARQNPSADTVGQVRTGTPKMSAAQLPDGTVLINYDAADPLAPGPAGDAGWRVRGQTIVTPGVDGARVSGVATDFPSMETYQYLPDGKTRILHQDDSGDHIGLGPLVHLPFRHEYGDYQWDLQGFPRENNPEQVYGPHPPGIEGITDFGSADSPPTVKGAA</sequence>
<evidence type="ECO:0000313" key="3">
    <source>
        <dbReference type="Proteomes" id="UP001185922"/>
    </source>
</evidence>
<dbReference type="Proteomes" id="UP001185922">
    <property type="component" value="Unassembled WGS sequence"/>
</dbReference>
<protein>
    <submittedName>
        <fullName evidence="2">Uncharacterized protein</fullName>
    </submittedName>
</protein>
<dbReference type="EMBL" id="JAWLKH010000012">
    <property type="protein sequence ID" value="MDV6312802.1"/>
    <property type="molecule type" value="Genomic_DNA"/>
</dbReference>
<accession>A0AAE4R6D5</accession>
<proteinExistence type="predicted"/>
<organism evidence="2 3">
    <name type="scientific">Gordonia amicalis</name>
    <dbReference type="NCBI Taxonomy" id="89053"/>
    <lineage>
        <taxon>Bacteria</taxon>
        <taxon>Bacillati</taxon>
        <taxon>Actinomycetota</taxon>
        <taxon>Actinomycetes</taxon>
        <taxon>Mycobacteriales</taxon>
        <taxon>Gordoniaceae</taxon>
        <taxon>Gordonia</taxon>
    </lineage>
</organism>
<comment type="caution">
    <text evidence="2">The sequence shown here is derived from an EMBL/GenBank/DDBJ whole genome shotgun (WGS) entry which is preliminary data.</text>
</comment>
<gene>
    <name evidence="2" type="ORF">R3Q15_13045</name>
</gene>
<evidence type="ECO:0000313" key="2">
    <source>
        <dbReference type="EMBL" id="MDV6312802.1"/>
    </source>
</evidence>
<dbReference type="RefSeq" id="WP_159405223.1">
    <property type="nucleotide sequence ID" value="NZ_CP096596.1"/>
</dbReference>
<feature type="region of interest" description="Disordered" evidence="1">
    <location>
        <begin position="430"/>
        <end position="449"/>
    </location>
</feature>
<evidence type="ECO:0000256" key="1">
    <source>
        <dbReference type="SAM" id="MobiDB-lite"/>
    </source>
</evidence>
<dbReference type="AlphaFoldDB" id="A0AAE4R6D5"/>
<name>A0AAE4R6D5_9ACTN</name>